<dbReference type="NCBIfam" id="TIGR02532">
    <property type="entry name" value="IV_pilin_GFxxxE"/>
    <property type="match status" value="1"/>
</dbReference>
<keyword evidence="1" id="KW-0812">Transmembrane</keyword>
<evidence type="ECO:0000313" key="3">
    <source>
        <dbReference type="Proteomes" id="UP001201273"/>
    </source>
</evidence>
<protein>
    <submittedName>
        <fullName evidence="2">Prepilin-type N-terminal cleavage/methylation domain-containing protein</fullName>
    </submittedName>
</protein>
<evidence type="ECO:0000313" key="2">
    <source>
        <dbReference type="EMBL" id="MCE2594692.1"/>
    </source>
</evidence>
<gene>
    <name evidence="2" type="ORF">K6Y31_07675</name>
</gene>
<keyword evidence="1" id="KW-0472">Membrane</keyword>
<accession>A0ABS8W8K3</accession>
<dbReference type="InterPro" id="IPR012902">
    <property type="entry name" value="N_methyl_site"/>
</dbReference>
<dbReference type="RefSeq" id="WP_233052221.1">
    <property type="nucleotide sequence ID" value="NZ_JAIMJA010000006.1"/>
</dbReference>
<comment type="caution">
    <text evidence="2">The sequence shown here is derived from an EMBL/GenBank/DDBJ whole genome shotgun (WGS) entry which is preliminary data.</text>
</comment>
<evidence type="ECO:0000256" key="1">
    <source>
        <dbReference type="SAM" id="Phobius"/>
    </source>
</evidence>
<feature type="transmembrane region" description="Helical" evidence="1">
    <location>
        <begin position="6"/>
        <end position="31"/>
    </location>
</feature>
<keyword evidence="3" id="KW-1185">Reference proteome</keyword>
<dbReference type="Pfam" id="PF07963">
    <property type="entry name" value="N_methyl"/>
    <property type="match status" value="1"/>
</dbReference>
<dbReference type="EMBL" id="JAIMJA010000006">
    <property type="protein sequence ID" value="MCE2594692.1"/>
    <property type="molecule type" value="Genomic_DNA"/>
</dbReference>
<sequence>MIFRKHYGFGLLEVLISLLVISVGVAGIVGLQKHMRQKSAEAEEYLISARMAQQSLEDAKGFTKTSFATVVSAGTLNFLSGASNSQASIAGISFKRTVDVTDVALVTSGGLTTETQLKQMEIKYDWKTLNGASKAQSLIMPISPVSPFETDRYFSISKTGVGLTPGGTVVSSAPATEMDPYNKDHIPPTYAPNYTYSANDQVIISGVKYSCVSAAWCRDDTTYGPSAAVGNFQTAWNICRDVNLEAIKCPVCYDAGGNPTHCPQCTTGAGKQYYCPPTPAPSPAPSPAP</sequence>
<organism evidence="2 3">
    <name type="scientific">Motilimonas cestriensis</name>
    <dbReference type="NCBI Taxonomy" id="2742685"/>
    <lineage>
        <taxon>Bacteria</taxon>
        <taxon>Pseudomonadati</taxon>
        <taxon>Pseudomonadota</taxon>
        <taxon>Gammaproteobacteria</taxon>
        <taxon>Alteromonadales</taxon>
        <taxon>Alteromonadales genera incertae sedis</taxon>
        <taxon>Motilimonas</taxon>
    </lineage>
</organism>
<reference evidence="2 3" key="1">
    <citation type="journal article" date="2022" name="Environ. Microbiol. Rep.">
        <title>Eco-phylogenetic analyses reveal divergent evolution of vitamin B12 metabolism in the marine bacterial family 'Psychromonadaceae'.</title>
        <authorList>
            <person name="Jin X."/>
            <person name="Yang Y."/>
            <person name="Cao H."/>
            <person name="Gao B."/>
            <person name="Zhao Z."/>
        </authorList>
    </citation>
    <scope>NUCLEOTIDE SEQUENCE [LARGE SCALE GENOMIC DNA]</scope>
    <source>
        <strain evidence="2 3">MKS20</strain>
    </source>
</reference>
<dbReference type="Proteomes" id="UP001201273">
    <property type="component" value="Unassembled WGS sequence"/>
</dbReference>
<name>A0ABS8W8K3_9GAMM</name>
<keyword evidence="1" id="KW-1133">Transmembrane helix</keyword>
<proteinExistence type="predicted"/>